<sequence length="180" mass="20371">MRYLSLLAISSLFASQAQSGWPKGCYASGQPWYAEDQAQAFLPTVCDYLVKLGGTPNFKNKDTRTARRTFIETNVHDDGQRIHDDNDMRVYQFKVELVKGQGQALRKDDCVAVMGQIFTAFTLTTEHDIVSGWGEHNESGSFRYSVDPDMMQKEKSDTWCNMTWNKDGSMVVKPLLPLSL</sequence>
<keyword evidence="1" id="KW-0732">Signal</keyword>
<dbReference type="AlphaFoldDB" id="A0A6A6Y6X5"/>
<reference evidence="4" key="3">
    <citation type="submission" date="2025-04" db="UniProtKB">
        <authorList>
            <consortium name="RefSeq"/>
        </authorList>
    </citation>
    <scope>IDENTIFICATION</scope>
    <source>
        <strain evidence="4">CBS 304.34</strain>
    </source>
</reference>
<dbReference type="Proteomes" id="UP000504636">
    <property type="component" value="Unplaced"/>
</dbReference>
<evidence type="ECO:0000256" key="1">
    <source>
        <dbReference type="SAM" id="SignalP"/>
    </source>
</evidence>
<feature type="chain" id="PRO_5044628895" description="Ecp2 effector protein domain-containing protein" evidence="1">
    <location>
        <begin position="20"/>
        <end position="180"/>
    </location>
</feature>
<reference evidence="2 4" key="1">
    <citation type="journal article" date="2020" name="Stud. Mycol.">
        <title>101 Dothideomycetes genomes: a test case for predicting lifestyles and emergence of pathogens.</title>
        <authorList>
            <person name="Haridas S."/>
            <person name="Albert R."/>
            <person name="Binder M."/>
            <person name="Bloem J."/>
            <person name="Labutti K."/>
            <person name="Salamov A."/>
            <person name="Andreopoulos B."/>
            <person name="Baker S."/>
            <person name="Barry K."/>
            <person name="Bills G."/>
            <person name="Bluhm B."/>
            <person name="Cannon C."/>
            <person name="Castanera R."/>
            <person name="Culley D."/>
            <person name="Daum C."/>
            <person name="Ezra D."/>
            <person name="Gonzalez J."/>
            <person name="Henrissat B."/>
            <person name="Kuo A."/>
            <person name="Liang C."/>
            <person name="Lipzen A."/>
            <person name="Lutzoni F."/>
            <person name="Magnuson J."/>
            <person name="Mondo S."/>
            <person name="Nolan M."/>
            <person name="Ohm R."/>
            <person name="Pangilinan J."/>
            <person name="Park H.-J."/>
            <person name="Ramirez L."/>
            <person name="Alfaro M."/>
            <person name="Sun H."/>
            <person name="Tritt A."/>
            <person name="Yoshinaga Y."/>
            <person name="Zwiers L.-H."/>
            <person name="Turgeon B."/>
            <person name="Goodwin S."/>
            <person name="Spatafora J."/>
            <person name="Crous P."/>
            <person name="Grigoriev I."/>
        </authorList>
    </citation>
    <scope>NUCLEOTIDE SEQUENCE</scope>
    <source>
        <strain evidence="2 4">CBS 304.34</strain>
    </source>
</reference>
<evidence type="ECO:0000313" key="2">
    <source>
        <dbReference type="EMBL" id="KAF2804278.1"/>
    </source>
</evidence>
<evidence type="ECO:0000313" key="3">
    <source>
        <dbReference type="Proteomes" id="UP000504636"/>
    </source>
</evidence>
<protein>
    <recommendedName>
        <fullName evidence="5">Ecp2 effector protein domain-containing protein</fullName>
    </recommendedName>
</protein>
<dbReference type="GeneID" id="54463313"/>
<gene>
    <name evidence="2 4" type="ORF">BDZ99DRAFT_481428</name>
</gene>
<reference evidence="4" key="2">
    <citation type="submission" date="2020-04" db="EMBL/GenBank/DDBJ databases">
        <authorList>
            <consortium name="NCBI Genome Project"/>
        </authorList>
    </citation>
    <scope>NUCLEOTIDE SEQUENCE</scope>
    <source>
        <strain evidence="4">CBS 304.34</strain>
    </source>
</reference>
<dbReference type="RefSeq" id="XP_033571242.1">
    <property type="nucleotide sequence ID" value="XM_033722420.1"/>
</dbReference>
<organism evidence="2">
    <name type="scientific">Mytilinidion resinicola</name>
    <dbReference type="NCBI Taxonomy" id="574789"/>
    <lineage>
        <taxon>Eukaryota</taxon>
        <taxon>Fungi</taxon>
        <taxon>Dikarya</taxon>
        <taxon>Ascomycota</taxon>
        <taxon>Pezizomycotina</taxon>
        <taxon>Dothideomycetes</taxon>
        <taxon>Pleosporomycetidae</taxon>
        <taxon>Mytilinidiales</taxon>
        <taxon>Mytilinidiaceae</taxon>
        <taxon>Mytilinidion</taxon>
    </lineage>
</organism>
<evidence type="ECO:0008006" key="5">
    <source>
        <dbReference type="Google" id="ProtNLM"/>
    </source>
</evidence>
<feature type="signal peptide" evidence="1">
    <location>
        <begin position="1"/>
        <end position="19"/>
    </location>
</feature>
<proteinExistence type="predicted"/>
<accession>A0A6A6Y6X5</accession>
<dbReference type="EMBL" id="MU003714">
    <property type="protein sequence ID" value="KAF2804278.1"/>
    <property type="molecule type" value="Genomic_DNA"/>
</dbReference>
<evidence type="ECO:0000313" key="4">
    <source>
        <dbReference type="RefSeq" id="XP_033571242.1"/>
    </source>
</evidence>
<keyword evidence="3" id="KW-1185">Reference proteome</keyword>
<name>A0A6A6Y6X5_9PEZI</name>